<comment type="caution">
    <text evidence="5">The sequence shown here is derived from an EMBL/GenBank/DDBJ whole genome shotgun (WGS) entry which is preliminary data.</text>
</comment>
<keyword evidence="2" id="KW-0378">Hydrolase</keyword>
<evidence type="ECO:0000313" key="6">
    <source>
        <dbReference type="Proteomes" id="UP000576225"/>
    </source>
</evidence>
<dbReference type="AlphaFoldDB" id="A0A848B6L4"/>
<accession>A0A848B6L4</accession>
<dbReference type="Gene3D" id="3.20.20.80">
    <property type="entry name" value="Glycosidases"/>
    <property type="match status" value="1"/>
</dbReference>
<dbReference type="PANTHER" id="PTHR12631">
    <property type="entry name" value="ALPHA-L-IDURONIDASE"/>
    <property type="match status" value="1"/>
</dbReference>
<dbReference type="Proteomes" id="UP000576225">
    <property type="component" value="Unassembled WGS sequence"/>
</dbReference>
<keyword evidence="3" id="KW-0326">Glycosidase</keyword>
<dbReference type="Gene3D" id="2.60.40.1190">
    <property type="match status" value="1"/>
</dbReference>
<dbReference type="GO" id="GO:0004553">
    <property type="term" value="F:hydrolase activity, hydrolyzing O-glycosyl compounds"/>
    <property type="evidence" value="ECO:0007669"/>
    <property type="project" value="TreeGrafter"/>
</dbReference>
<evidence type="ECO:0000259" key="4">
    <source>
        <dbReference type="Pfam" id="PF01229"/>
    </source>
</evidence>
<dbReference type="Pfam" id="PF01229">
    <property type="entry name" value="Glyco_hydro_39"/>
    <property type="match status" value="1"/>
</dbReference>
<comment type="similarity">
    <text evidence="1">Belongs to the glycosyl hydrolase 39 family.</text>
</comment>
<evidence type="ECO:0000313" key="5">
    <source>
        <dbReference type="EMBL" id="NMD88672.1"/>
    </source>
</evidence>
<dbReference type="InterPro" id="IPR017853">
    <property type="entry name" value="GH"/>
</dbReference>
<dbReference type="PANTHER" id="PTHR12631:SF10">
    <property type="entry name" value="BETA-XYLOSIDASE-LIKE PROTEIN-RELATED"/>
    <property type="match status" value="1"/>
</dbReference>
<dbReference type="SUPFAM" id="SSF51445">
    <property type="entry name" value="(Trans)glycosidases"/>
    <property type="match status" value="1"/>
</dbReference>
<proteinExistence type="inferred from homology"/>
<dbReference type="EMBL" id="JABAEW010000054">
    <property type="protein sequence ID" value="NMD88672.1"/>
    <property type="molecule type" value="Genomic_DNA"/>
</dbReference>
<reference evidence="5 6" key="1">
    <citation type="submission" date="2020-04" db="EMBL/GenBank/DDBJ databases">
        <authorList>
            <person name="Hitch T.C.A."/>
            <person name="Wylensek D."/>
            <person name="Clavel T."/>
        </authorList>
    </citation>
    <scope>NUCLEOTIDE SEQUENCE [LARGE SCALE GENOMIC DNA]</scope>
    <source>
        <strain evidence="5 6">COR2-253-APC-1A</strain>
    </source>
</reference>
<evidence type="ECO:0000256" key="1">
    <source>
        <dbReference type="ARBA" id="ARBA00008875"/>
    </source>
</evidence>
<name>A0A848B6L4_9BACT</name>
<dbReference type="InterPro" id="IPR049166">
    <property type="entry name" value="GH39_cat"/>
</dbReference>
<dbReference type="RefSeq" id="WP_168963719.1">
    <property type="nucleotide sequence ID" value="NZ_JABAEW010000054.1"/>
</dbReference>
<dbReference type="SUPFAM" id="SSF49344">
    <property type="entry name" value="CBD9-like"/>
    <property type="match status" value="1"/>
</dbReference>
<organism evidence="5 6">
    <name type="scientific">Victivallis vadensis</name>
    <dbReference type="NCBI Taxonomy" id="172901"/>
    <lineage>
        <taxon>Bacteria</taxon>
        <taxon>Pseudomonadati</taxon>
        <taxon>Lentisphaerota</taxon>
        <taxon>Lentisphaeria</taxon>
        <taxon>Victivallales</taxon>
        <taxon>Victivallaceae</taxon>
        <taxon>Victivallis</taxon>
    </lineage>
</organism>
<protein>
    <recommendedName>
        <fullName evidence="4">Glycosyl hydrolases family 39 N-terminal catalytic domain-containing protein</fullName>
    </recommendedName>
</protein>
<feature type="domain" description="Glycosyl hydrolases family 39 N-terminal catalytic" evidence="4">
    <location>
        <begin position="302"/>
        <end position="428"/>
    </location>
</feature>
<sequence length="954" mass="107495">MKKILILTGAFLTAVAQGIPVDLLHVEFNRTPIETHGFIGNPVEIRRSPDGWHLNFARIGRTESLPLPHSYWKRTRPEAVVFRARALQGRALIKLRMIDGDGHWFTTAGRWIEPDSDRIVFPLDGMKQGNGRCRLMSLQVDPEIPGTELLLKRIDVTFERSESEAIQIVPDTGAGMLPLFDGIPRFIIRNGTAREVRRNAKFTFTGLDGSTYELSRNVELPSYGEIRFTPENPPPHPGVWYGKPQTDTQRVMFANIPENGLSAPANPEFEFAVDNHWIDPAVIEGMRYLGIRAIRSIVGWERIQPTSGADWNFPVFDARLEALEKAGIKMRETLVFTPKWAATDNPKNLPFPRNRKPQMTAWENYVRAMFERYGNRVEYFEIWNEPDLTGFVDFPVEDYIGLCRTARRIAREINPSIKLASGGFATLHPALWNGAHCRFHEKVLQEAGDTFDIHSYHEHGYFPHYQRMVDQEFLPLRKRCGITQPWLASETAMHSAKGTDTEQADCLFKKLLFTWARGAFSYTWYGLCNNGYDLNYSEDNFGIFDRFMNPKYIFAVYAALIRDYREAVFLGQFQAENAPWLFAFRTSRRLLLANWSLNPSGGDIIYAARGNGSSAERIDLEGNSSRLPSHRGIALFPVGPLGSTFVFNDATQLDSVELVAELKLPAAIFRNSAASGELLLVNPWPQAMNCAITPQLPTGTQIIGLPVKKELPPGEHIKLPFQVVCENEINQLKITLAFDDMEAVPLTAPLHFTILASDTAFQERKPDFRLNSYAQLESNFEFDPATAATLWRGPEDLSAEIWIGRNGDRFELRADVRDDRHNPSPVPHQLWQGDSIQFALGFPGQNGHFELGAGLNSAGKPVSACWIVPQGFQIRKLAEALDVKSKRQGNLISYRISLPLSAMGVNAKQLSAGFRFNFLVNDNDNGKERKCFLRLAPGIGSSQTVKHSPTVSCR</sequence>
<dbReference type="CDD" id="cd09621">
    <property type="entry name" value="CBM9_like_5"/>
    <property type="match status" value="1"/>
</dbReference>
<dbReference type="InterPro" id="IPR051923">
    <property type="entry name" value="Glycosyl_Hydrolase_39"/>
</dbReference>
<evidence type="ECO:0000256" key="3">
    <source>
        <dbReference type="ARBA" id="ARBA00023295"/>
    </source>
</evidence>
<gene>
    <name evidence="5" type="ORF">HF882_18970</name>
</gene>
<evidence type="ECO:0000256" key="2">
    <source>
        <dbReference type="ARBA" id="ARBA00022801"/>
    </source>
</evidence>